<dbReference type="InterPro" id="IPR017850">
    <property type="entry name" value="Alkaline_phosphatase_core_sf"/>
</dbReference>
<dbReference type="PANTHER" id="PTHR46615">
    <property type="entry name" value="ARYLSULFATASE K"/>
    <property type="match status" value="1"/>
</dbReference>
<evidence type="ECO:0000313" key="2">
    <source>
        <dbReference type="EMBL" id="MBW6397314.1"/>
    </source>
</evidence>
<dbReference type="Proteomes" id="UP001196565">
    <property type="component" value="Unassembled WGS sequence"/>
</dbReference>
<gene>
    <name evidence="2" type="ORF">KPL78_05600</name>
</gene>
<dbReference type="Gene3D" id="3.40.720.10">
    <property type="entry name" value="Alkaline Phosphatase, subunit A"/>
    <property type="match status" value="1"/>
</dbReference>
<dbReference type="RefSeq" id="WP_219761938.1">
    <property type="nucleotide sequence ID" value="NZ_JAHYBZ010000002.1"/>
</dbReference>
<protein>
    <submittedName>
        <fullName evidence="2">Sulfatase-like hydrolase/transferase</fullName>
    </submittedName>
</protein>
<dbReference type="CDD" id="cd16037">
    <property type="entry name" value="sulfatase_like"/>
    <property type="match status" value="1"/>
</dbReference>
<evidence type="ECO:0000259" key="1">
    <source>
        <dbReference type="Pfam" id="PF00884"/>
    </source>
</evidence>
<sequence>MVLSPANLIVFLSDNHARDVMGCAGHPWVKTPAMDALAAEGVLFEQGYTASPVCCPARAALATGRYPSETHYWDNALAYDGRVPSWMRRVREQGHEVVSIGKLHFRGGDDYGFSEEILPMHLHAGKGAVRQLLRGYDAEQARESSAFYDLYAKRSGEGHTAYQDYDADITRAAQDWLGAHSAPGGKPWVLFVSWISPHPPFTVPKRLLDLYPVEQMPLPPGWQGEGWAAHPAYRHLRRLERLPDEMDPDMLRQVAAGYFGLISHLDEQLGKVMETVRTLGLDRTTRLLYTSDHGELFGAHGLFGKKVLYDASAGVPMIVAGPGLPKGARRAAPVSHVDLFPTVLEAVGATPAAEDASLHGRSLWGPAAGAENADRPVFAEYHAHGSPAGAFMLRQGRWKLIHYVGLPPQLFDIVADPQELHDLAGQPQHTALTASLQEALRRFCDPEAADAAAKADQRARVEELGGRDAVLAEQLILFSPPPGQELEKTPN</sequence>
<dbReference type="InterPro" id="IPR000917">
    <property type="entry name" value="Sulfatase_N"/>
</dbReference>
<keyword evidence="3" id="KW-1185">Reference proteome</keyword>
<comment type="caution">
    <text evidence="2">The sequence shown here is derived from an EMBL/GenBank/DDBJ whole genome shotgun (WGS) entry which is preliminary data.</text>
</comment>
<dbReference type="InterPro" id="IPR051849">
    <property type="entry name" value="GAG-degrading_sulfatase"/>
</dbReference>
<name>A0ABS7A4U0_9PROT</name>
<dbReference type="SUPFAM" id="SSF53649">
    <property type="entry name" value="Alkaline phosphatase-like"/>
    <property type="match status" value="1"/>
</dbReference>
<dbReference type="EMBL" id="JAHYBZ010000002">
    <property type="protein sequence ID" value="MBW6397314.1"/>
    <property type="molecule type" value="Genomic_DNA"/>
</dbReference>
<dbReference type="Pfam" id="PF00884">
    <property type="entry name" value="Sulfatase"/>
    <property type="match status" value="1"/>
</dbReference>
<reference evidence="2 3" key="1">
    <citation type="submission" date="2021-07" db="EMBL/GenBank/DDBJ databases">
        <authorList>
            <person name="So Y."/>
        </authorList>
    </citation>
    <scope>NUCLEOTIDE SEQUENCE [LARGE SCALE GENOMIC DNA]</scope>
    <source>
        <strain evidence="2 3">HJA6</strain>
    </source>
</reference>
<accession>A0ABS7A4U0</accession>
<dbReference type="PANTHER" id="PTHR46615:SF1">
    <property type="entry name" value="ARYLSULFATASE K"/>
    <property type="match status" value="1"/>
</dbReference>
<proteinExistence type="predicted"/>
<feature type="domain" description="Sulfatase N-terminal" evidence="1">
    <location>
        <begin position="7"/>
        <end position="348"/>
    </location>
</feature>
<organism evidence="2 3">
    <name type="scientific">Roseomonas alba</name>
    <dbReference type="NCBI Taxonomy" id="2846776"/>
    <lineage>
        <taxon>Bacteria</taxon>
        <taxon>Pseudomonadati</taxon>
        <taxon>Pseudomonadota</taxon>
        <taxon>Alphaproteobacteria</taxon>
        <taxon>Acetobacterales</taxon>
        <taxon>Roseomonadaceae</taxon>
        <taxon>Roseomonas</taxon>
    </lineage>
</organism>
<evidence type="ECO:0000313" key="3">
    <source>
        <dbReference type="Proteomes" id="UP001196565"/>
    </source>
</evidence>